<accession>A0A2K2FIR4</accession>
<dbReference type="OrthoDB" id="9789634at2"/>
<dbReference type="Proteomes" id="UP000236151">
    <property type="component" value="Unassembled WGS sequence"/>
</dbReference>
<evidence type="ECO:0000259" key="2">
    <source>
        <dbReference type="SMART" id="SM00954"/>
    </source>
</evidence>
<dbReference type="GO" id="GO:0016301">
    <property type="term" value="F:kinase activity"/>
    <property type="evidence" value="ECO:0007669"/>
    <property type="project" value="UniProtKB-KW"/>
</dbReference>
<proteinExistence type="predicted"/>
<dbReference type="InterPro" id="IPR052366">
    <property type="entry name" value="GTP_Pyrophosphokinase"/>
</dbReference>
<keyword evidence="3" id="KW-0808">Transferase</keyword>
<dbReference type="SMART" id="SM00954">
    <property type="entry name" value="RelA_SpoT"/>
    <property type="match status" value="1"/>
</dbReference>
<comment type="pathway">
    <text evidence="1">Purine metabolism; ppGpp biosynthesis; ppGpp from GTP: step 1/2.</text>
</comment>
<sequence>MYKIQADELERYINEFTSIQLLYKSALREINTKLEILNDEFQSMHEYNPIEHIKSRVKTPKSIIDKLIRKGFPLSLDVARKELNDLAGVRVICSFIDDIYMIADMLISQDDVTLIKMTDYIKNPKPNGYRSLHLVVEIPVYFSNRMERVRVEVQIRTVAMDFWASLEHKLRYKYDGTAPEDVVEELRECSEQIRILDEKMTQINRTIRGTTARNLSVSE</sequence>
<evidence type="ECO:0000256" key="1">
    <source>
        <dbReference type="ARBA" id="ARBA00004976"/>
    </source>
</evidence>
<protein>
    <submittedName>
        <fullName evidence="3">GTP pyrophosphokinase</fullName>
    </submittedName>
</protein>
<feature type="domain" description="RelA/SpoT" evidence="2">
    <location>
        <begin position="55"/>
        <end position="178"/>
    </location>
</feature>
<organism evidence="3 4">
    <name type="scientific">Clostridium thermosuccinogenes</name>
    <dbReference type="NCBI Taxonomy" id="84032"/>
    <lineage>
        <taxon>Bacteria</taxon>
        <taxon>Bacillati</taxon>
        <taxon>Bacillota</taxon>
        <taxon>Clostridia</taxon>
        <taxon>Eubacteriales</taxon>
        <taxon>Clostridiaceae</taxon>
        <taxon>Clostridium</taxon>
    </lineage>
</organism>
<evidence type="ECO:0000313" key="3">
    <source>
        <dbReference type="EMBL" id="PNT98682.1"/>
    </source>
</evidence>
<dbReference type="UniPathway" id="UPA00908">
    <property type="reaction ID" value="UER00884"/>
</dbReference>
<keyword evidence="4" id="KW-1185">Reference proteome</keyword>
<comment type="caution">
    <text evidence="3">The sequence shown here is derived from an EMBL/GenBank/DDBJ whole genome shotgun (WGS) entry which is preliminary data.</text>
</comment>
<dbReference type="Pfam" id="PF04607">
    <property type="entry name" value="RelA_SpoT"/>
    <property type="match status" value="1"/>
</dbReference>
<dbReference type="SUPFAM" id="SSF81301">
    <property type="entry name" value="Nucleotidyltransferase"/>
    <property type="match status" value="1"/>
</dbReference>
<gene>
    <name evidence="3" type="ORF">CDQ84_10370</name>
</gene>
<dbReference type="InterPro" id="IPR007685">
    <property type="entry name" value="RelA_SpoT"/>
</dbReference>
<dbReference type="AlphaFoldDB" id="A0A2K2FIR4"/>
<dbReference type="KEGG" id="cthd:CDO33_18075"/>
<dbReference type="PANTHER" id="PTHR47837">
    <property type="entry name" value="GTP PYROPHOSPHOKINASE YJBM"/>
    <property type="match status" value="1"/>
</dbReference>
<name>A0A2K2FIR4_9CLOT</name>
<dbReference type="InterPro" id="IPR043519">
    <property type="entry name" value="NT_sf"/>
</dbReference>
<dbReference type="Gene3D" id="3.30.460.10">
    <property type="entry name" value="Beta Polymerase, domain 2"/>
    <property type="match status" value="1"/>
</dbReference>
<dbReference type="CDD" id="cd05399">
    <property type="entry name" value="NT_Rel-Spo_like"/>
    <property type="match status" value="1"/>
</dbReference>
<dbReference type="Gene3D" id="1.10.287.860">
    <property type="entry name" value="Nucleotidyltransferase"/>
    <property type="match status" value="1"/>
</dbReference>
<dbReference type="GO" id="GO:0015970">
    <property type="term" value="P:guanosine tetraphosphate biosynthetic process"/>
    <property type="evidence" value="ECO:0007669"/>
    <property type="project" value="UniProtKB-UniPathway"/>
</dbReference>
<evidence type="ECO:0000313" key="4">
    <source>
        <dbReference type="Proteomes" id="UP000236151"/>
    </source>
</evidence>
<dbReference type="PANTHER" id="PTHR47837:SF2">
    <property type="entry name" value="GTP PYROPHOSPHOKINASE YWAC"/>
    <property type="match status" value="1"/>
</dbReference>
<reference evidence="3 4" key="1">
    <citation type="submission" date="2017-06" db="EMBL/GenBank/DDBJ databases">
        <title>Investigating the central metabolism of Clostridium thermosuccinogenes.</title>
        <authorList>
            <person name="Koendjbiharie J.G."/>
            <person name="van Kranenburg R."/>
        </authorList>
    </citation>
    <scope>NUCLEOTIDE SEQUENCE [LARGE SCALE GENOMIC DNA]</scope>
    <source>
        <strain evidence="3 4">DSM 5806</strain>
    </source>
</reference>
<dbReference type="EMBL" id="NIOJ01000025">
    <property type="protein sequence ID" value="PNT98682.1"/>
    <property type="molecule type" value="Genomic_DNA"/>
</dbReference>
<keyword evidence="3" id="KW-0418">Kinase</keyword>